<reference evidence="2 3" key="1">
    <citation type="journal article" date="2024" name="IMA Fungus">
        <title>Apiospora arundinis, a panoply of carbohydrate-active enzymes and secondary metabolites.</title>
        <authorList>
            <person name="Sorensen T."/>
            <person name="Petersen C."/>
            <person name="Muurmann A.T."/>
            <person name="Christiansen J.V."/>
            <person name="Brundto M.L."/>
            <person name="Overgaard C.K."/>
            <person name="Boysen A.T."/>
            <person name="Wollenberg R.D."/>
            <person name="Larsen T.O."/>
            <person name="Sorensen J.L."/>
            <person name="Nielsen K.L."/>
            <person name="Sondergaard T.E."/>
        </authorList>
    </citation>
    <scope>NUCLEOTIDE SEQUENCE [LARGE SCALE GENOMIC DNA]</scope>
    <source>
        <strain evidence="2 3">AAU 773</strain>
    </source>
</reference>
<feature type="signal peptide" evidence="1">
    <location>
        <begin position="1"/>
        <end position="16"/>
    </location>
</feature>
<evidence type="ECO:0000256" key="1">
    <source>
        <dbReference type="SAM" id="SignalP"/>
    </source>
</evidence>
<gene>
    <name evidence="2" type="ORF">PGQ11_006880</name>
</gene>
<dbReference type="Proteomes" id="UP001390339">
    <property type="component" value="Unassembled WGS sequence"/>
</dbReference>
<feature type="chain" id="PRO_5045948628" evidence="1">
    <location>
        <begin position="17"/>
        <end position="220"/>
    </location>
</feature>
<proteinExistence type="predicted"/>
<accession>A0ABR2IUK0</accession>
<organism evidence="2 3">
    <name type="scientific">Apiospora arundinis</name>
    <dbReference type="NCBI Taxonomy" id="335852"/>
    <lineage>
        <taxon>Eukaryota</taxon>
        <taxon>Fungi</taxon>
        <taxon>Dikarya</taxon>
        <taxon>Ascomycota</taxon>
        <taxon>Pezizomycotina</taxon>
        <taxon>Sordariomycetes</taxon>
        <taxon>Xylariomycetidae</taxon>
        <taxon>Amphisphaeriales</taxon>
        <taxon>Apiosporaceae</taxon>
        <taxon>Apiospora</taxon>
    </lineage>
</organism>
<keyword evidence="3" id="KW-1185">Reference proteome</keyword>
<evidence type="ECO:0000313" key="2">
    <source>
        <dbReference type="EMBL" id="KAK8868302.1"/>
    </source>
</evidence>
<evidence type="ECO:0000313" key="3">
    <source>
        <dbReference type="Proteomes" id="UP001390339"/>
    </source>
</evidence>
<comment type="caution">
    <text evidence="2">The sequence shown here is derived from an EMBL/GenBank/DDBJ whole genome shotgun (WGS) entry which is preliminary data.</text>
</comment>
<name>A0ABR2IUK0_9PEZI</name>
<sequence length="220" mass="22715">MNPVLIVLLLVGFAAAAPAPQGYPPGFQFGPGYPWGPGYPGGGCYPWGRVAVTTTAPNTPVHTATAATTTKTPKFGDSYESLLPPGWPTSIPDGWPWTGTNRPPTFPCGMYPVSVTTPNPTAADTPPTPTLLTIATTPPGLAAMEKSAAAARSRGEGGSWEDFLPPGFPNNLPPNWPWTGTFQPPSGGFTMVAVTPPTVPDTTLATVTTAVTTPTPAEDT</sequence>
<protein>
    <submittedName>
        <fullName evidence="2">Uncharacterized protein</fullName>
    </submittedName>
</protein>
<dbReference type="EMBL" id="JAPCWZ010000004">
    <property type="protein sequence ID" value="KAK8868302.1"/>
    <property type="molecule type" value="Genomic_DNA"/>
</dbReference>
<keyword evidence="1" id="KW-0732">Signal</keyword>